<keyword evidence="7 9" id="KW-0472">Membrane</keyword>
<dbReference type="InterPro" id="IPR037673">
    <property type="entry name" value="MSC/AndL"/>
</dbReference>
<gene>
    <name evidence="9 10" type="primary">mscL</name>
    <name evidence="10" type="ORF">NCTC11807_01704</name>
</gene>
<dbReference type="PRINTS" id="PR01264">
    <property type="entry name" value="MECHCHANNEL"/>
</dbReference>
<keyword evidence="2 9" id="KW-0813">Transport</keyword>
<protein>
    <recommendedName>
        <fullName evidence="9">Large-conductance mechanosensitive channel</fullName>
    </recommendedName>
</protein>
<dbReference type="GO" id="GO:0005886">
    <property type="term" value="C:plasma membrane"/>
    <property type="evidence" value="ECO:0007669"/>
    <property type="project" value="UniProtKB-SubCell"/>
</dbReference>
<dbReference type="Proteomes" id="UP000255425">
    <property type="component" value="Unassembled WGS sequence"/>
</dbReference>
<comment type="function">
    <text evidence="9">Channel that opens in response to stretch forces in the membrane lipid bilayer. May participate in the regulation of osmotic pressure changes within the cell.</text>
</comment>
<keyword evidence="3 9" id="KW-1003">Cell membrane</keyword>
<evidence type="ECO:0000256" key="1">
    <source>
        <dbReference type="ARBA" id="ARBA00004141"/>
    </source>
</evidence>
<feature type="transmembrane region" description="Helical" evidence="9">
    <location>
        <begin position="59"/>
        <end position="84"/>
    </location>
</feature>
<evidence type="ECO:0000256" key="6">
    <source>
        <dbReference type="ARBA" id="ARBA00023065"/>
    </source>
</evidence>
<proteinExistence type="inferred from homology"/>
<dbReference type="EMBL" id="UHDZ01000001">
    <property type="protein sequence ID" value="SUM72029.1"/>
    <property type="molecule type" value="Genomic_DNA"/>
</dbReference>
<accession>A0A380H427</accession>
<keyword evidence="11" id="KW-1185">Reference proteome</keyword>
<dbReference type="GeneID" id="63936304"/>
<dbReference type="RefSeq" id="WP_115313418.1">
    <property type="nucleotide sequence ID" value="NZ_CP066042.1"/>
</dbReference>
<feature type="transmembrane region" description="Helical" evidence="9">
    <location>
        <begin position="12"/>
        <end position="39"/>
    </location>
</feature>
<evidence type="ECO:0000256" key="9">
    <source>
        <dbReference type="HAMAP-Rule" id="MF_00115"/>
    </source>
</evidence>
<keyword evidence="8 9" id="KW-0407">Ion channel</keyword>
<evidence type="ECO:0000313" key="10">
    <source>
        <dbReference type="EMBL" id="SUM72029.1"/>
    </source>
</evidence>
<evidence type="ECO:0000313" key="11">
    <source>
        <dbReference type="Proteomes" id="UP000255425"/>
    </source>
</evidence>
<evidence type="ECO:0000256" key="4">
    <source>
        <dbReference type="ARBA" id="ARBA00022692"/>
    </source>
</evidence>
<dbReference type="Pfam" id="PF01741">
    <property type="entry name" value="MscL"/>
    <property type="match status" value="1"/>
</dbReference>
<dbReference type="Gene3D" id="1.10.1200.120">
    <property type="entry name" value="Large-conductance mechanosensitive channel, MscL, domain 1"/>
    <property type="match status" value="1"/>
</dbReference>
<dbReference type="GO" id="GO:0008381">
    <property type="term" value="F:mechanosensitive monoatomic ion channel activity"/>
    <property type="evidence" value="ECO:0007669"/>
    <property type="project" value="UniProtKB-UniRule"/>
</dbReference>
<dbReference type="InterPro" id="IPR001185">
    <property type="entry name" value="MS_channel"/>
</dbReference>
<dbReference type="AlphaFoldDB" id="A0A380H427"/>
<name>A0A380H427_9STAP</name>
<dbReference type="InterPro" id="IPR036019">
    <property type="entry name" value="MscL_channel"/>
</dbReference>
<comment type="similarity">
    <text evidence="9">Belongs to the MscL family.</text>
</comment>
<keyword evidence="4 9" id="KW-0812">Transmembrane</keyword>
<organism evidence="10 11">
    <name type="scientific">Staphylococcus saccharolyticus</name>
    <dbReference type="NCBI Taxonomy" id="33028"/>
    <lineage>
        <taxon>Bacteria</taxon>
        <taxon>Bacillati</taxon>
        <taxon>Bacillota</taxon>
        <taxon>Bacilli</taxon>
        <taxon>Bacillales</taxon>
        <taxon>Staphylococcaceae</taxon>
        <taxon>Staphylococcus</taxon>
    </lineage>
</organism>
<comment type="subunit">
    <text evidence="9">Homopentamer.</text>
</comment>
<dbReference type="SUPFAM" id="SSF81330">
    <property type="entry name" value="Gated mechanosensitive channel"/>
    <property type="match status" value="1"/>
</dbReference>
<evidence type="ECO:0000256" key="8">
    <source>
        <dbReference type="ARBA" id="ARBA00023303"/>
    </source>
</evidence>
<evidence type="ECO:0000256" key="7">
    <source>
        <dbReference type="ARBA" id="ARBA00023136"/>
    </source>
</evidence>
<reference evidence="10 11" key="1">
    <citation type="submission" date="2018-06" db="EMBL/GenBank/DDBJ databases">
        <authorList>
            <consortium name="Pathogen Informatics"/>
            <person name="Doyle S."/>
        </authorList>
    </citation>
    <scope>NUCLEOTIDE SEQUENCE [LARGE SCALE GENOMIC DNA]</scope>
    <source>
        <strain evidence="10 11">NCTC11807</strain>
    </source>
</reference>
<dbReference type="PANTHER" id="PTHR30266">
    <property type="entry name" value="MECHANOSENSITIVE CHANNEL MSCL"/>
    <property type="match status" value="1"/>
</dbReference>
<sequence>MLKEFKDFALKGSVLDLAVAVVMGAAFNKIVTSLVQYIIMPLIGKIFGSVDFAKDWSFWGIKYGLFIQSIIDFIIVAFALFIFVKMANTIMKKDDDEIEENTVLLTEIRDLLREK</sequence>
<evidence type="ECO:0000256" key="5">
    <source>
        <dbReference type="ARBA" id="ARBA00022989"/>
    </source>
</evidence>
<dbReference type="PANTHER" id="PTHR30266:SF2">
    <property type="entry name" value="LARGE-CONDUCTANCE MECHANOSENSITIVE CHANNEL"/>
    <property type="match status" value="1"/>
</dbReference>
<dbReference type="NCBIfam" id="NF010559">
    <property type="entry name" value="PRK13954.1"/>
    <property type="match status" value="1"/>
</dbReference>
<dbReference type="NCBIfam" id="TIGR00220">
    <property type="entry name" value="mscL"/>
    <property type="match status" value="1"/>
</dbReference>
<dbReference type="HAMAP" id="MF_00115">
    <property type="entry name" value="MscL"/>
    <property type="match status" value="1"/>
</dbReference>
<keyword evidence="5 9" id="KW-1133">Transmembrane helix</keyword>
<evidence type="ECO:0000256" key="3">
    <source>
        <dbReference type="ARBA" id="ARBA00022475"/>
    </source>
</evidence>
<evidence type="ECO:0000256" key="2">
    <source>
        <dbReference type="ARBA" id="ARBA00022448"/>
    </source>
</evidence>
<keyword evidence="6 9" id="KW-0406">Ion transport</keyword>
<comment type="subcellular location">
    <subcellularLocation>
        <location evidence="9">Cell membrane</location>
        <topology evidence="9">Multi-pass membrane protein</topology>
    </subcellularLocation>
    <subcellularLocation>
        <location evidence="1">Membrane</location>
        <topology evidence="1">Multi-pass membrane protein</topology>
    </subcellularLocation>
</comment>